<sequence>MSTDTQHVGQVGSAEVEAARLSLARMEVSPEQLVADLRQRSPAPDVR</sequence>
<accession>A0A839DZ29</accession>
<dbReference type="RefSeq" id="WP_182543186.1">
    <property type="nucleotide sequence ID" value="NZ_JACGWZ010000001.1"/>
</dbReference>
<reference evidence="1 2" key="1">
    <citation type="submission" date="2020-07" db="EMBL/GenBank/DDBJ databases">
        <title>Sequencing the genomes of 1000 actinobacteria strains.</title>
        <authorList>
            <person name="Klenk H.-P."/>
        </authorList>
    </citation>
    <scope>NUCLEOTIDE SEQUENCE [LARGE SCALE GENOMIC DNA]</scope>
    <source>
        <strain evidence="1 2">DSM 45975</strain>
    </source>
</reference>
<gene>
    <name evidence="1" type="ORF">FHX42_001337</name>
</gene>
<dbReference type="Proteomes" id="UP000569329">
    <property type="component" value="Unassembled WGS sequence"/>
</dbReference>
<name>A0A839DZ29_9PSEU</name>
<dbReference type="AlphaFoldDB" id="A0A839DZ29"/>
<comment type="caution">
    <text evidence="1">The sequence shown here is derived from an EMBL/GenBank/DDBJ whole genome shotgun (WGS) entry which is preliminary data.</text>
</comment>
<dbReference type="EMBL" id="JACGWZ010000001">
    <property type="protein sequence ID" value="MBA8824008.1"/>
    <property type="molecule type" value="Genomic_DNA"/>
</dbReference>
<keyword evidence="2" id="KW-1185">Reference proteome</keyword>
<organism evidence="1 2">
    <name type="scientific">Halosaccharopolyspora lacisalsi</name>
    <dbReference type="NCBI Taxonomy" id="1000566"/>
    <lineage>
        <taxon>Bacteria</taxon>
        <taxon>Bacillati</taxon>
        <taxon>Actinomycetota</taxon>
        <taxon>Actinomycetes</taxon>
        <taxon>Pseudonocardiales</taxon>
        <taxon>Pseudonocardiaceae</taxon>
        <taxon>Halosaccharopolyspora</taxon>
    </lineage>
</organism>
<evidence type="ECO:0000313" key="2">
    <source>
        <dbReference type="Proteomes" id="UP000569329"/>
    </source>
</evidence>
<protein>
    <submittedName>
        <fullName evidence="1">Uncharacterized protein</fullName>
    </submittedName>
</protein>
<evidence type="ECO:0000313" key="1">
    <source>
        <dbReference type="EMBL" id="MBA8824008.1"/>
    </source>
</evidence>
<proteinExistence type="predicted"/>